<dbReference type="InterPro" id="IPR011989">
    <property type="entry name" value="ARM-like"/>
</dbReference>
<proteinExistence type="predicted"/>
<gene>
    <name evidence="1" type="ORF">QEZ40_003815</name>
</gene>
<reference evidence="1 2" key="1">
    <citation type="submission" date="2023-05" db="EMBL/GenBank/DDBJ databases">
        <title>Sequencing and Assembly of Streptomyces sp. NP73.</title>
        <authorList>
            <person name="Konwar A.N."/>
            <person name="Saikia K."/>
            <person name="Thakur D."/>
        </authorList>
    </citation>
    <scope>NUCLEOTIDE SEQUENCE [LARGE SCALE GENOMIC DNA]</scope>
    <source>
        <strain evidence="1 2">NP73</strain>
    </source>
</reference>
<organism evidence="1 2">
    <name type="scientific">Streptomyces katrae</name>
    <dbReference type="NCBI Taxonomy" id="68223"/>
    <lineage>
        <taxon>Bacteria</taxon>
        <taxon>Bacillati</taxon>
        <taxon>Actinomycetota</taxon>
        <taxon>Actinomycetes</taxon>
        <taxon>Kitasatosporales</taxon>
        <taxon>Streptomycetaceae</taxon>
        <taxon>Streptomyces</taxon>
    </lineage>
</organism>
<comment type="caution">
    <text evidence="1">The sequence shown here is derived from an EMBL/GenBank/DDBJ whole genome shotgun (WGS) entry which is preliminary data.</text>
</comment>
<evidence type="ECO:0000313" key="2">
    <source>
        <dbReference type="Proteomes" id="UP001223390"/>
    </source>
</evidence>
<dbReference type="InterPro" id="IPR004830">
    <property type="entry name" value="LRR_variant"/>
</dbReference>
<accession>A0ABT7GYB8</accession>
<protein>
    <recommendedName>
        <fullName evidence="3">Leucine rich repeat variant</fullName>
    </recommendedName>
</protein>
<keyword evidence="2" id="KW-1185">Reference proteome</keyword>
<evidence type="ECO:0008006" key="3">
    <source>
        <dbReference type="Google" id="ProtNLM"/>
    </source>
</evidence>
<name>A0ABT7GYB8_9ACTN</name>
<dbReference type="Proteomes" id="UP001223390">
    <property type="component" value="Unassembled WGS sequence"/>
</dbReference>
<dbReference type="EMBL" id="JASITI010000032">
    <property type="protein sequence ID" value="MDK9498626.1"/>
    <property type="molecule type" value="Genomic_DNA"/>
</dbReference>
<sequence length="485" mass="52461">MPAPFERPVIMRRNLAVFLRGLASNPSAPPEALVRLAAANIDRTELARRRDLPAQAAAILAGDEDANLRLELAANPNLPAEVQTVLARDVDARVRGRLAEGAEYFTTVGVHGRHLPRPLSHDVYELLARDPQPKVRRALAFNRHLPDDIRAGMLDDDDARTAAIAAAEWDPAPTARIGELLSRATGAFGRELLLLRLDGPLPAEVARGMLADIDSSTDPANGAELLPYIAATADLDAALTRRFLPDPQLRAAVAANPTLDPEHVAALAHDPDNEVRAAVVARRGLDPALRESVAVQYDDGSSGNTVEWLLDEDLSEPDQLAFARSRHQVFRKTLAMRTDLSDEAVAILAADESFAVRLFVCERQPNAPGWLLAHIAADWTSYSRWDMLAHKNFPADAATALARSDDPQDRVVAAAHPGLPIETIEALLADGADYVRRRAATNPSIPTDRLITLLEADESAVVSGAAANRTLLAVTMHQVLDQARL</sequence>
<dbReference type="RefSeq" id="WP_285344691.1">
    <property type="nucleotide sequence ID" value="NZ_JASITI010000032.1"/>
</dbReference>
<dbReference type="Gene3D" id="1.25.10.10">
    <property type="entry name" value="Leucine-rich Repeat Variant"/>
    <property type="match status" value="2"/>
</dbReference>
<evidence type="ECO:0000313" key="1">
    <source>
        <dbReference type="EMBL" id="MDK9498626.1"/>
    </source>
</evidence>
<dbReference type="Pfam" id="PF01816">
    <property type="entry name" value="LRV"/>
    <property type="match status" value="1"/>
</dbReference>